<feature type="transmembrane region" description="Helical" evidence="1">
    <location>
        <begin position="483"/>
        <end position="503"/>
    </location>
</feature>
<comment type="caution">
    <text evidence="2">The sequence shown here is derived from an EMBL/GenBank/DDBJ whole genome shotgun (WGS) entry which is preliminary data.</text>
</comment>
<feature type="transmembrane region" description="Helical" evidence="1">
    <location>
        <begin position="191"/>
        <end position="211"/>
    </location>
</feature>
<feature type="transmembrane region" description="Helical" evidence="1">
    <location>
        <begin position="157"/>
        <end position="179"/>
    </location>
</feature>
<keyword evidence="1" id="KW-0472">Membrane</keyword>
<evidence type="ECO:0008006" key="4">
    <source>
        <dbReference type="Google" id="ProtNLM"/>
    </source>
</evidence>
<sequence>MRLKAIKKLVDINILYAIQASQLQQYRKKQEKNPEVKVNVSLQAIRMYLILGLVYLFFFGIMSAFNHMVGNPGHFANMVSIFAVFSMSQGFLVFYNVFYESKDLQSYRSYAFSESEIIVGKSISVVLTLLIAILPMYSYFIVLALQGGNPLVGLPMALISIGILSSVITFVILILVHFITKTAFFRKYKTILSNVILGLVSLGSVGLYIFINQMNSRSIASNTVATPYFPPVVAFYDFIINPFSLSAILGILAWLAVAALLFLVVKFKVIPEFYEAALMTGAASGKRERVHDINMDEAKNFKKFVWRYHIRLLSEGSVILQALFMSALIPYIIIFSMAMGAVKADLNVSPFLIPRFLLPLSFLSMFIATLNSGGNNLTSIGLSLERENFDYLKVLPFELRKYVRLKFWYLFAIQSILPVILLLVTSLIFHVHLVTFLVMLLVWFMASLAWSAWGYHRDYKHLVTNWSNVNELMSRDNSMGKTLLALAFTIGVMIVIGVLYVISYSLSLMVLYLLSVLLILTCGLVSYLIYRYYMKKLDSEIASFNC</sequence>
<gene>
    <name evidence="2" type="ORF">SCRDD08_01374</name>
</gene>
<feature type="transmembrane region" description="Helical" evidence="1">
    <location>
        <begin position="243"/>
        <end position="265"/>
    </location>
</feature>
<dbReference type="Proteomes" id="UP000070377">
    <property type="component" value="Unassembled WGS sequence"/>
</dbReference>
<evidence type="ECO:0000256" key="1">
    <source>
        <dbReference type="SAM" id="Phobius"/>
    </source>
</evidence>
<protein>
    <recommendedName>
        <fullName evidence="4">ABC transporter membrane protein</fullName>
    </recommendedName>
</protein>
<feature type="transmembrane region" description="Helical" evidence="1">
    <location>
        <begin position="407"/>
        <end position="428"/>
    </location>
</feature>
<evidence type="ECO:0000313" key="2">
    <source>
        <dbReference type="EMBL" id="KXT69396.1"/>
    </source>
</evidence>
<feature type="transmembrane region" description="Helical" evidence="1">
    <location>
        <begin position="351"/>
        <end position="370"/>
    </location>
</feature>
<dbReference type="STRING" id="45634.SCRDD08_01374"/>
<keyword evidence="1" id="KW-0812">Transmembrane</keyword>
<dbReference type="RefSeq" id="WP_061422964.1">
    <property type="nucleotide sequence ID" value="NZ_KQ969062.1"/>
</dbReference>
<feature type="transmembrane region" description="Helical" evidence="1">
    <location>
        <begin position="47"/>
        <end position="69"/>
    </location>
</feature>
<feature type="transmembrane region" description="Helical" evidence="1">
    <location>
        <begin position="434"/>
        <end position="453"/>
    </location>
</feature>
<feature type="transmembrane region" description="Helical" evidence="1">
    <location>
        <begin position="318"/>
        <end position="339"/>
    </location>
</feature>
<dbReference type="EMBL" id="LQRD01000051">
    <property type="protein sequence ID" value="KXT69396.1"/>
    <property type="molecule type" value="Genomic_DNA"/>
</dbReference>
<dbReference type="PATRIC" id="fig|45634.12.peg.1434"/>
<organism evidence="2 3">
    <name type="scientific">Streptococcus cristatus</name>
    <dbReference type="NCBI Taxonomy" id="45634"/>
    <lineage>
        <taxon>Bacteria</taxon>
        <taxon>Bacillati</taxon>
        <taxon>Bacillota</taxon>
        <taxon>Bacilli</taxon>
        <taxon>Lactobacillales</taxon>
        <taxon>Streptococcaceae</taxon>
        <taxon>Streptococcus</taxon>
    </lineage>
</organism>
<feature type="transmembrane region" description="Helical" evidence="1">
    <location>
        <begin position="75"/>
        <end position="98"/>
    </location>
</feature>
<keyword evidence="1" id="KW-1133">Transmembrane helix</keyword>
<name>A0A139N017_STRCR</name>
<proteinExistence type="predicted"/>
<dbReference type="AlphaFoldDB" id="A0A139N017"/>
<feature type="transmembrane region" description="Helical" evidence="1">
    <location>
        <begin position="118"/>
        <end position="145"/>
    </location>
</feature>
<reference evidence="2 3" key="1">
    <citation type="submission" date="2016-01" db="EMBL/GenBank/DDBJ databases">
        <title>Highly variable Streptococcus oralis are common among viridans streptococci isolated from primates.</title>
        <authorList>
            <person name="Denapaite D."/>
            <person name="Rieger M."/>
            <person name="Koendgen S."/>
            <person name="Brueckner R."/>
            <person name="Ochigava I."/>
            <person name="Kappeler P."/>
            <person name="Maetz-Rensing K."/>
            <person name="Leendertz F."/>
            <person name="Hakenbeck R."/>
        </authorList>
    </citation>
    <scope>NUCLEOTIDE SEQUENCE [LARGE SCALE GENOMIC DNA]</scope>
    <source>
        <strain evidence="2 3">DD08</strain>
    </source>
</reference>
<evidence type="ECO:0000313" key="3">
    <source>
        <dbReference type="Proteomes" id="UP000070377"/>
    </source>
</evidence>
<accession>A0A139N017</accession>
<feature type="transmembrane region" description="Helical" evidence="1">
    <location>
        <begin position="509"/>
        <end position="530"/>
    </location>
</feature>